<evidence type="ECO:0000313" key="3">
    <source>
        <dbReference type="Proteomes" id="UP000030745"/>
    </source>
</evidence>
<dbReference type="OMA" id="KEPHEAQ"/>
<dbReference type="VEuPathDB" id="FungiDB:SPRG_12289"/>
<dbReference type="EMBL" id="KK583272">
    <property type="protein sequence ID" value="KDO22204.1"/>
    <property type="molecule type" value="Genomic_DNA"/>
</dbReference>
<sequence length="435" mass="48336">MDLLPATAIAPSHGTTSKHTTTLTTKSQRFRPRHTIAPRAIVPLGRPSRFHVIMIGFTSWISHKESPADAVAAHRRIANLAFDVLAQSSSVHDVAAMHTIGVFLLQWYRTGYLRLNRARYLQLLTTLSATNDPKLVLDATHTLYCLTLDGVFALETWVARPLALSGLLHALTHASRRSVHQAATIAARVAAFAAARGSNNLSLLLTLRAAASLYTAFQRWAAAYDVSVLLEAVYLSLHQIASRQHLSYPGVPSKSTRLLLAVKRAKARFKHNIGKVEPVPASTRLSSMKMRLSMLMQMRNQKRASGPMAKALTFRQLVNTVRGKAKATPMYVPLDVVPEIERRQAIRRQFVLKLELAFAMVMTTHASGNDRRRSCIATKRPELDNAVTNALKLMQLADECALEEYVATTLDPTMRAFLHPYLDQFQNDAPSVPRR</sequence>
<name>A0A067BUP5_SAPPC</name>
<keyword evidence="3" id="KW-1185">Reference proteome</keyword>
<feature type="region of interest" description="Disordered" evidence="1">
    <location>
        <begin position="1"/>
        <end position="26"/>
    </location>
</feature>
<dbReference type="Proteomes" id="UP000030745">
    <property type="component" value="Unassembled WGS sequence"/>
</dbReference>
<organism evidence="2 3">
    <name type="scientific">Saprolegnia parasitica (strain CBS 223.65)</name>
    <dbReference type="NCBI Taxonomy" id="695850"/>
    <lineage>
        <taxon>Eukaryota</taxon>
        <taxon>Sar</taxon>
        <taxon>Stramenopiles</taxon>
        <taxon>Oomycota</taxon>
        <taxon>Saprolegniomycetes</taxon>
        <taxon>Saprolegniales</taxon>
        <taxon>Saprolegniaceae</taxon>
        <taxon>Saprolegnia</taxon>
    </lineage>
</organism>
<reference evidence="2 3" key="1">
    <citation type="journal article" date="2013" name="PLoS Genet.">
        <title>Distinctive expansion of potential virulence genes in the genome of the oomycete fish pathogen Saprolegnia parasitica.</title>
        <authorList>
            <person name="Jiang R.H."/>
            <person name="de Bruijn I."/>
            <person name="Haas B.J."/>
            <person name="Belmonte R."/>
            <person name="Lobach L."/>
            <person name="Christie J."/>
            <person name="van den Ackerveken G."/>
            <person name="Bottin A."/>
            <person name="Bulone V."/>
            <person name="Diaz-Moreno S.M."/>
            <person name="Dumas B."/>
            <person name="Fan L."/>
            <person name="Gaulin E."/>
            <person name="Govers F."/>
            <person name="Grenville-Briggs L.J."/>
            <person name="Horner N.R."/>
            <person name="Levin J.Z."/>
            <person name="Mammella M."/>
            <person name="Meijer H.J."/>
            <person name="Morris P."/>
            <person name="Nusbaum C."/>
            <person name="Oome S."/>
            <person name="Phillips A.J."/>
            <person name="van Rooyen D."/>
            <person name="Rzeszutek E."/>
            <person name="Saraiva M."/>
            <person name="Secombes C.J."/>
            <person name="Seidl M.F."/>
            <person name="Snel B."/>
            <person name="Stassen J.H."/>
            <person name="Sykes S."/>
            <person name="Tripathy S."/>
            <person name="van den Berg H."/>
            <person name="Vega-Arreguin J.C."/>
            <person name="Wawra S."/>
            <person name="Young S.K."/>
            <person name="Zeng Q."/>
            <person name="Dieguez-Uribeondo J."/>
            <person name="Russ C."/>
            <person name="Tyler B.M."/>
            <person name="van West P."/>
        </authorList>
    </citation>
    <scope>NUCLEOTIDE SEQUENCE [LARGE SCALE GENOMIC DNA]</scope>
    <source>
        <strain evidence="2 3">CBS 223.65</strain>
    </source>
</reference>
<dbReference type="RefSeq" id="XP_012207046.1">
    <property type="nucleotide sequence ID" value="XM_012351656.1"/>
</dbReference>
<proteinExistence type="predicted"/>
<dbReference type="GeneID" id="24134263"/>
<gene>
    <name evidence="2" type="ORF">SPRG_12289</name>
</gene>
<evidence type="ECO:0000256" key="1">
    <source>
        <dbReference type="SAM" id="MobiDB-lite"/>
    </source>
</evidence>
<evidence type="ECO:0000313" key="2">
    <source>
        <dbReference type="EMBL" id="KDO22204.1"/>
    </source>
</evidence>
<dbReference type="KEGG" id="spar:SPRG_12289"/>
<feature type="compositionally biased region" description="Low complexity" evidence="1">
    <location>
        <begin position="15"/>
        <end position="26"/>
    </location>
</feature>
<protein>
    <submittedName>
        <fullName evidence="2">Uncharacterized protein</fullName>
    </submittedName>
</protein>
<accession>A0A067BUP5</accession>
<dbReference type="AlphaFoldDB" id="A0A067BUP5"/>